<protein>
    <submittedName>
        <fullName evidence="4">RHS repeat-associated protein</fullName>
    </submittedName>
</protein>
<feature type="region of interest" description="Disordered" evidence="2">
    <location>
        <begin position="542"/>
        <end position="668"/>
    </location>
</feature>
<dbReference type="InterPro" id="IPR056823">
    <property type="entry name" value="TEN-like_YD-shell"/>
</dbReference>
<feature type="compositionally biased region" description="Basic residues" evidence="2">
    <location>
        <begin position="620"/>
        <end position="636"/>
    </location>
</feature>
<organism evidence="4 5">
    <name type="scientific">Micromonospora sagamiensis</name>
    <dbReference type="NCBI Taxonomy" id="47875"/>
    <lineage>
        <taxon>Bacteria</taxon>
        <taxon>Bacillati</taxon>
        <taxon>Actinomycetota</taxon>
        <taxon>Actinomycetes</taxon>
        <taxon>Micromonosporales</taxon>
        <taxon>Micromonosporaceae</taxon>
        <taxon>Micromonospora</taxon>
    </lineage>
</organism>
<dbReference type="NCBIfam" id="TIGR03696">
    <property type="entry name" value="Rhs_assc_core"/>
    <property type="match status" value="1"/>
</dbReference>
<feature type="domain" description="Teneurin-like YD-shell" evidence="3">
    <location>
        <begin position="173"/>
        <end position="495"/>
    </location>
</feature>
<feature type="compositionally biased region" description="Basic and acidic residues" evidence="2">
    <location>
        <begin position="561"/>
        <end position="570"/>
    </location>
</feature>
<reference evidence="4 5" key="1">
    <citation type="submission" date="2019-07" db="EMBL/GenBank/DDBJ databases">
        <title>R&amp;d 2014.</title>
        <authorList>
            <person name="Klenk H.-P."/>
        </authorList>
    </citation>
    <scope>NUCLEOTIDE SEQUENCE [LARGE SCALE GENOMIC DNA]</scope>
    <source>
        <strain evidence="4 5">DSM 43912</strain>
    </source>
</reference>
<keyword evidence="1" id="KW-0677">Repeat</keyword>
<dbReference type="Proteomes" id="UP000319728">
    <property type="component" value="Unassembled WGS sequence"/>
</dbReference>
<sequence length="755" mass="79825">MLHRTYDPLGRLVELRDDNATGARRASWLYDTIAKGYPTSATRHHTSGTYVRQIAGYTDLYQPTGVTDTIPASQGLLAGTYTTGYGYHPDGTLATTTLPAKGGLPAETVTGSYTDQGYLAGVSGLDTYLASAQYHWHGAPKQQTLGSGTKRARITTTIEDATGRLTKSEVHTENQTTPDSWDEKLTEQYSYDADGNVTGIAETSGSTVVANQCFGYDYLQRLTEAWTTTAGTCQATPSQAIVGGADAYWHSYTYDAAGNRTTDTRHSGSGDTTRTYTYPTPGSARPHAVTSITTSGGGPTTSYTYDNGGFQATRTGGGTPNQTLTYDAEGLLAQLTNGTTVHTYLYDADGGRLIVDNPGTEKILYLGETEYRLSHTTGQVTATRYYPNAVRTTTDGLTWMAANHHGTTQLAINSGDLSVTRRRMTPFGENRGAPPGTWPDDKGFVGGTLDPTGYTHLGAREYDPATGRFLSVDPLVDYGDPQSLNGYSYAGNNPVRYSDPDGLRRVEHGGVGGGGGGGRGGIGVTFAVGRSRTIRASAGTKVGYTGARGSSRVKAPGSAARSERGIMRDRAMRKRSGGQNGAKTNSKGRTPNKGTTSKGTKGKSPTSKAKRKSNTTTKSTSKKGRNSGSGKGKKGPSSRPKSTPPKKEVQTIKPRDGKQDVPEPASNAQEFGQRVQDILGQRVHDGGSDVVGLAGTMGKASQLSPGTATPRGPPMAGPSWSNHHADGEFVADSNAAGAVISMIWVAVQIAVRWRK</sequence>
<feature type="compositionally biased region" description="Polar residues" evidence="2">
    <location>
        <begin position="269"/>
        <end position="280"/>
    </location>
</feature>
<evidence type="ECO:0000259" key="3">
    <source>
        <dbReference type="Pfam" id="PF25023"/>
    </source>
</evidence>
<dbReference type="InterPro" id="IPR050708">
    <property type="entry name" value="T6SS_VgrG/RHS"/>
</dbReference>
<feature type="region of interest" description="Disordered" evidence="2">
    <location>
        <begin position="699"/>
        <end position="721"/>
    </location>
</feature>
<keyword evidence="5" id="KW-1185">Reference proteome</keyword>
<feature type="region of interest" description="Disordered" evidence="2">
    <location>
        <begin position="263"/>
        <end position="300"/>
    </location>
</feature>
<dbReference type="PANTHER" id="PTHR32305:SF17">
    <property type="entry name" value="TRNA NUCLEASE WAPA"/>
    <property type="match status" value="1"/>
</dbReference>
<dbReference type="EMBL" id="VLLP01000001">
    <property type="protein sequence ID" value="TWJ28446.1"/>
    <property type="molecule type" value="Genomic_DNA"/>
</dbReference>
<gene>
    <name evidence="4" type="ORF">JD81_01950</name>
</gene>
<feature type="compositionally biased region" description="Low complexity" evidence="2">
    <location>
        <begin position="290"/>
        <end position="300"/>
    </location>
</feature>
<evidence type="ECO:0000256" key="1">
    <source>
        <dbReference type="ARBA" id="ARBA00022737"/>
    </source>
</evidence>
<dbReference type="Pfam" id="PF25023">
    <property type="entry name" value="TEN_YD-shell"/>
    <property type="match status" value="1"/>
</dbReference>
<evidence type="ECO:0000313" key="5">
    <source>
        <dbReference type="Proteomes" id="UP000319728"/>
    </source>
</evidence>
<dbReference type="PANTHER" id="PTHR32305">
    <property type="match status" value="1"/>
</dbReference>
<name>A0A562WE00_9ACTN</name>
<proteinExistence type="predicted"/>
<dbReference type="Gene3D" id="2.180.10.10">
    <property type="entry name" value="RHS repeat-associated core"/>
    <property type="match status" value="1"/>
</dbReference>
<dbReference type="InterPro" id="IPR022385">
    <property type="entry name" value="Rhs_assc_core"/>
</dbReference>
<dbReference type="RefSeq" id="WP_145816767.1">
    <property type="nucleotide sequence ID" value="NZ_AP023438.1"/>
</dbReference>
<accession>A0A562WE00</accession>
<feature type="compositionally biased region" description="Basic and acidic residues" evidence="2">
    <location>
        <begin position="645"/>
        <end position="661"/>
    </location>
</feature>
<feature type="compositionally biased region" description="Low complexity" evidence="2">
    <location>
        <begin position="591"/>
        <end position="607"/>
    </location>
</feature>
<dbReference type="AlphaFoldDB" id="A0A562WE00"/>
<comment type="caution">
    <text evidence="4">The sequence shown here is derived from an EMBL/GenBank/DDBJ whole genome shotgun (WGS) entry which is preliminary data.</text>
</comment>
<evidence type="ECO:0000256" key="2">
    <source>
        <dbReference type="SAM" id="MobiDB-lite"/>
    </source>
</evidence>
<dbReference type="OrthoDB" id="291011at2"/>
<evidence type="ECO:0000313" key="4">
    <source>
        <dbReference type="EMBL" id="TWJ28446.1"/>
    </source>
</evidence>